<dbReference type="PANTHER" id="PTHR36110">
    <property type="entry name" value="RING-CLEAVING DIOXYGENASE MHQE-RELATED"/>
    <property type="match status" value="1"/>
</dbReference>
<evidence type="ECO:0000313" key="3">
    <source>
        <dbReference type="Proteomes" id="UP000276128"/>
    </source>
</evidence>
<comment type="caution">
    <text evidence="2">The sequence shown here is derived from an EMBL/GenBank/DDBJ whole genome shotgun (WGS) entry which is preliminary data.</text>
</comment>
<dbReference type="Pfam" id="PF00903">
    <property type="entry name" value="Glyoxalase"/>
    <property type="match status" value="2"/>
</dbReference>
<dbReference type="RefSeq" id="WP_126140980.1">
    <property type="nucleotide sequence ID" value="NZ_RXHU01000024.1"/>
</dbReference>
<keyword evidence="3" id="KW-1185">Reference proteome</keyword>
<evidence type="ECO:0000313" key="2">
    <source>
        <dbReference type="EMBL" id="RTE09934.1"/>
    </source>
</evidence>
<protein>
    <submittedName>
        <fullName evidence="2">Ring-cleaving dioxygenase</fullName>
    </submittedName>
</protein>
<dbReference type="SUPFAM" id="SSF54593">
    <property type="entry name" value="Glyoxalase/Bleomycin resistance protein/Dihydroxybiphenyl dioxygenase"/>
    <property type="match status" value="1"/>
</dbReference>
<accession>A0A430JFX3</accession>
<evidence type="ECO:0000259" key="1">
    <source>
        <dbReference type="PROSITE" id="PS51819"/>
    </source>
</evidence>
<dbReference type="Gene3D" id="3.10.180.10">
    <property type="entry name" value="2,3-Dihydroxybiphenyl 1,2-Dioxygenase, domain 1"/>
    <property type="match status" value="2"/>
</dbReference>
<sequence length="318" mass="34960">MTQQQQTAGIHHITAFVQSAQGTVDFYAGILGLRLVKKTINFDAPEVYHLYFGNEMGGPGTIITFFPWAGSRKGRIGGGQVGITTYAVPAGSLGFWEARLNQFGVAFERTVRFGETYLQFADRDGLQLEIVERAGGAPSQWAFGGVPLEHAIKGFGGAVLYSTAPERTAHLVEHVMGLTKVGQEGAYARFKAFGDIGNVIDINITPMAYGAGGAGTVHHIAWRAKDDAEHALWRSHVESQGYHPTPIVDRQYFNAIYFREEGGILFEIATDPPGFARDEEPDALGEKIMLPAWFEEHREQIERNLPPIAVRVLEEDAQ</sequence>
<keyword evidence="2" id="KW-0223">Dioxygenase</keyword>
<dbReference type="GO" id="GO:0051213">
    <property type="term" value="F:dioxygenase activity"/>
    <property type="evidence" value="ECO:0007669"/>
    <property type="project" value="UniProtKB-KW"/>
</dbReference>
<reference evidence="2 3" key="1">
    <citation type="submission" date="2018-12" db="EMBL/GenBank/DDBJ databases">
        <title>Bacillus ochoae sp. nov., Paenibacillus whitsoniae sp. nov., Paenibacillus spiritus sp. nov. Isolated from the Mars Exploration Rover during spacecraft assembly.</title>
        <authorList>
            <person name="Seuylemezian A."/>
            <person name="Vaishampayan P."/>
        </authorList>
    </citation>
    <scope>NUCLEOTIDE SEQUENCE [LARGE SCALE GENOMIC DNA]</scope>
    <source>
        <strain evidence="2 3">MER 54</strain>
    </source>
</reference>
<feature type="domain" description="VOC" evidence="1">
    <location>
        <begin position="9"/>
        <end position="133"/>
    </location>
</feature>
<name>A0A430JFX3_9BACL</name>
<keyword evidence="2" id="KW-0560">Oxidoreductase</keyword>
<dbReference type="AlphaFoldDB" id="A0A430JFX3"/>
<dbReference type="OrthoDB" id="9785698at2"/>
<dbReference type="PANTHER" id="PTHR36110:SF2">
    <property type="entry name" value="RING-CLEAVING DIOXYGENASE MHQE-RELATED"/>
    <property type="match status" value="1"/>
</dbReference>
<dbReference type="PROSITE" id="PS51819">
    <property type="entry name" value="VOC"/>
    <property type="match status" value="2"/>
</dbReference>
<organism evidence="2 3">
    <name type="scientific">Paenibacillus whitsoniae</name>
    <dbReference type="NCBI Taxonomy" id="2496558"/>
    <lineage>
        <taxon>Bacteria</taxon>
        <taxon>Bacillati</taxon>
        <taxon>Bacillota</taxon>
        <taxon>Bacilli</taxon>
        <taxon>Bacillales</taxon>
        <taxon>Paenibacillaceae</taxon>
        <taxon>Paenibacillus</taxon>
    </lineage>
</organism>
<dbReference type="InterPro" id="IPR004360">
    <property type="entry name" value="Glyas_Fos-R_dOase_dom"/>
</dbReference>
<dbReference type="Proteomes" id="UP000276128">
    <property type="component" value="Unassembled WGS sequence"/>
</dbReference>
<dbReference type="InterPro" id="IPR037523">
    <property type="entry name" value="VOC_core"/>
</dbReference>
<dbReference type="CDD" id="cd08347">
    <property type="entry name" value="PcpA_C_like"/>
    <property type="match status" value="1"/>
</dbReference>
<dbReference type="EMBL" id="RXHU01000024">
    <property type="protein sequence ID" value="RTE09934.1"/>
    <property type="molecule type" value="Genomic_DNA"/>
</dbReference>
<dbReference type="InterPro" id="IPR029068">
    <property type="entry name" value="Glyas_Bleomycin-R_OHBP_Dase"/>
</dbReference>
<dbReference type="InterPro" id="IPR052537">
    <property type="entry name" value="Extradiol_RC_dioxygenase"/>
</dbReference>
<proteinExistence type="predicted"/>
<gene>
    <name evidence="2" type="ORF">EJQ19_09540</name>
</gene>
<feature type="domain" description="VOC" evidence="1">
    <location>
        <begin position="154"/>
        <end position="271"/>
    </location>
</feature>